<feature type="signal peptide" evidence="1">
    <location>
        <begin position="1"/>
        <end position="18"/>
    </location>
</feature>
<dbReference type="EMBL" id="GGFM01010501">
    <property type="protein sequence ID" value="MBW31252.1"/>
    <property type="molecule type" value="Transcribed_RNA"/>
</dbReference>
<feature type="chain" id="PRO_5014656306" evidence="1">
    <location>
        <begin position="19"/>
        <end position="96"/>
    </location>
</feature>
<organism evidence="2">
    <name type="scientific">Anopheles braziliensis</name>
    <dbReference type="NCBI Taxonomy" id="58242"/>
    <lineage>
        <taxon>Eukaryota</taxon>
        <taxon>Metazoa</taxon>
        <taxon>Ecdysozoa</taxon>
        <taxon>Arthropoda</taxon>
        <taxon>Hexapoda</taxon>
        <taxon>Insecta</taxon>
        <taxon>Pterygota</taxon>
        <taxon>Neoptera</taxon>
        <taxon>Endopterygota</taxon>
        <taxon>Diptera</taxon>
        <taxon>Nematocera</taxon>
        <taxon>Culicoidea</taxon>
        <taxon>Culicidae</taxon>
        <taxon>Anophelinae</taxon>
        <taxon>Anopheles</taxon>
    </lineage>
</organism>
<name>A0A2M3ZRY5_9DIPT</name>
<proteinExistence type="predicted"/>
<reference evidence="2" key="1">
    <citation type="submission" date="2018-01" db="EMBL/GenBank/DDBJ databases">
        <title>An insight into the sialome of Amazonian anophelines.</title>
        <authorList>
            <person name="Ribeiro J.M."/>
            <person name="Scarpassa V."/>
            <person name="Calvo E."/>
        </authorList>
    </citation>
    <scope>NUCLEOTIDE SEQUENCE</scope>
    <source>
        <tissue evidence="2">Salivary glands</tissue>
    </source>
</reference>
<sequence length="96" mass="10513">MLRLLLLLLLMPGTPYRAATVMVIGGGSRATIVLFLLAGGIRTNKHQPILLVVAHLTAERGGSGSSDRLRSSHFRLRRRVAAKGGRIVNETIRCRR</sequence>
<protein>
    <submittedName>
        <fullName evidence="2">Putative secreted peptide</fullName>
    </submittedName>
</protein>
<evidence type="ECO:0000256" key="1">
    <source>
        <dbReference type="SAM" id="SignalP"/>
    </source>
</evidence>
<accession>A0A2M3ZRY5</accession>
<evidence type="ECO:0000313" key="2">
    <source>
        <dbReference type="EMBL" id="MBW31252.1"/>
    </source>
</evidence>
<dbReference type="AlphaFoldDB" id="A0A2M3ZRY5"/>
<keyword evidence="1" id="KW-0732">Signal</keyword>